<organism evidence="3 4">
    <name type="scientific">Aphis glycines</name>
    <name type="common">Soybean aphid</name>
    <dbReference type="NCBI Taxonomy" id="307491"/>
    <lineage>
        <taxon>Eukaryota</taxon>
        <taxon>Metazoa</taxon>
        <taxon>Ecdysozoa</taxon>
        <taxon>Arthropoda</taxon>
        <taxon>Hexapoda</taxon>
        <taxon>Insecta</taxon>
        <taxon>Pterygota</taxon>
        <taxon>Neoptera</taxon>
        <taxon>Paraneoptera</taxon>
        <taxon>Hemiptera</taxon>
        <taxon>Sternorrhyncha</taxon>
        <taxon>Aphidomorpha</taxon>
        <taxon>Aphidoidea</taxon>
        <taxon>Aphididae</taxon>
        <taxon>Aphidini</taxon>
        <taxon>Aphis</taxon>
        <taxon>Aphis</taxon>
    </lineage>
</organism>
<dbReference type="Proteomes" id="UP000475862">
    <property type="component" value="Unassembled WGS sequence"/>
</dbReference>
<dbReference type="AlphaFoldDB" id="A0A6G0TAZ2"/>
<dbReference type="EMBL" id="VYZN01000044">
    <property type="protein sequence ID" value="KAE9529609.1"/>
    <property type="molecule type" value="Genomic_DNA"/>
</dbReference>
<proteinExistence type="predicted"/>
<reference evidence="3 4" key="1">
    <citation type="submission" date="2019-08" db="EMBL/GenBank/DDBJ databases">
        <title>The genome of the soybean aphid Biotype 1, its phylome, world population structure and adaptation to the North American continent.</title>
        <authorList>
            <person name="Giordano R."/>
            <person name="Donthu R.K."/>
            <person name="Hernandez A.G."/>
            <person name="Wright C.L."/>
            <person name="Zimin A.V."/>
        </authorList>
    </citation>
    <scope>NUCLEOTIDE SEQUENCE [LARGE SCALE GENOMIC DNA]</scope>
    <source>
        <tissue evidence="3">Whole aphids</tissue>
    </source>
</reference>
<keyword evidence="2" id="KW-1133">Transmembrane helix</keyword>
<feature type="transmembrane region" description="Helical" evidence="2">
    <location>
        <begin position="197"/>
        <end position="217"/>
    </location>
</feature>
<keyword evidence="2" id="KW-0812">Transmembrane</keyword>
<evidence type="ECO:0000256" key="2">
    <source>
        <dbReference type="SAM" id="Phobius"/>
    </source>
</evidence>
<comment type="caution">
    <text evidence="3">The sequence shown here is derived from an EMBL/GenBank/DDBJ whole genome shotgun (WGS) entry which is preliminary data.</text>
</comment>
<evidence type="ECO:0000256" key="1">
    <source>
        <dbReference type="SAM" id="MobiDB-lite"/>
    </source>
</evidence>
<protein>
    <submittedName>
        <fullName evidence="3">Uncharacterized protein</fullName>
    </submittedName>
</protein>
<gene>
    <name evidence="3" type="ORF">AGLY_011705</name>
</gene>
<evidence type="ECO:0000313" key="3">
    <source>
        <dbReference type="EMBL" id="KAE9529609.1"/>
    </source>
</evidence>
<keyword evidence="4" id="KW-1185">Reference proteome</keyword>
<evidence type="ECO:0000313" key="4">
    <source>
        <dbReference type="Proteomes" id="UP000475862"/>
    </source>
</evidence>
<feature type="region of interest" description="Disordered" evidence="1">
    <location>
        <begin position="143"/>
        <end position="166"/>
    </location>
</feature>
<feature type="compositionally biased region" description="Gly residues" evidence="1">
    <location>
        <begin position="145"/>
        <end position="154"/>
    </location>
</feature>
<keyword evidence="2" id="KW-0472">Membrane</keyword>
<name>A0A6G0TAZ2_APHGL</name>
<sequence length="239" mass="26509">MNNNSVILRRNKIIPVRLFVIRITRAPPVRLRVAFDYRLYYDILYILTVMYNSNVKTTATQCIITFSRITNENNSDSRWIETVFTDFIVFALHVEFVFESVERKRFPRFDRSLTIFVKLPHPTLKHLKINIIKCRKSGGECSGSSGSGGGSGDGDGGHHNVFNNNNNNNNITHNRLAQICFNTFQTSVVGHMMSVSYTLLTVIVVDGAAAAAVALLFPVDRCFSASTSAAVPVATAAAS</sequence>
<accession>A0A6G0TAZ2</accession>